<keyword evidence="4" id="KW-0067">ATP-binding</keyword>
<accession>A0A8J2TU69</accession>
<dbReference type="InterPro" id="IPR025110">
    <property type="entry name" value="AMP-bd_C"/>
</dbReference>
<keyword evidence="2 7" id="KW-0436">Ligase</keyword>
<dbReference type="CDD" id="cd05972">
    <property type="entry name" value="MACS_like"/>
    <property type="match status" value="1"/>
</dbReference>
<feature type="domain" description="AMP-binding enzyme C-terminal" evidence="6">
    <location>
        <begin position="432"/>
        <end position="510"/>
    </location>
</feature>
<dbReference type="GO" id="GO:0004321">
    <property type="term" value="F:fatty-acyl-CoA synthase activity"/>
    <property type="evidence" value="ECO:0007669"/>
    <property type="project" value="TreeGrafter"/>
</dbReference>
<proteinExistence type="inferred from homology"/>
<dbReference type="GO" id="GO:0016405">
    <property type="term" value="F:CoA-ligase activity"/>
    <property type="evidence" value="ECO:0007669"/>
    <property type="project" value="UniProtKB-ARBA"/>
</dbReference>
<reference evidence="7" key="1">
    <citation type="journal article" date="2014" name="Int. J. Syst. Evol. Microbiol.">
        <title>Complete genome sequence of Corynebacterium casei LMG S-19264T (=DSM 44701T), isolated from a smear-ripened cheese.</title>
        <authorList>
            <consortium name="US DOE Joint Genome Institute (JGI-PGF)"/>
            <person name="Walter F."/>
            <person name="Albersmeier A."/>
            <person name="Kalinowski J."/>
            <person name="Ruckert C."/>
        </authorList>
    </citation>
    <scope>NUCLEOTIDE SEQUENCE</scope>
    <source>
        <strain evidence="7">CGMCC 1.12360</strain>
    </source>
</reference>
<dbReference type="AlphaFoldDB" id="A0A8J2TU69"/>
<dbReference type="EMBL" id="BMEV01000056">
    <property type="protein sequence ID" value="GFZ84238.1"/>
    <property type="molecule type" value="Genomic_DNA"/>
</dbReference>
<feature type="domain" description="AMP-dependent synthetase/ligase" evidence="5">
    <location>
        <begin position="26"/>
        <end position="382"/>
    </location>
</feature>
<dbReference type="SUPFAM" id="SSF56801">
    <property type="entry name" value="Acetyl-CoA synthetase-like"/>
    <property type="match status" value="1"/>
</dbReference>
<sequence length="526" mass="59697">MKREDLIAPYEYNIVKEVEKYKDDLQRTALIWEDEAGNRKEISYPDLIKNTNKIGNVFKNYGLKKGDKILVMVPRLIEAYETYLAALKLGIVVIPSSEMLRTKDIQYRISHGEVKAVVSYYPFVDQYKDIQEYNQLIKFVIGKPVDGWHYLDELKANASEELEMESTARDDMAFLSYTSGTTGNPKGVVHTHAWGYAHLRTAPKNWLGVREGDLVWATAGPGWQKWIWSPFLSVLGMGVTGFVYYGKFEPKKYLTLLQDKKINVLCCTPTEYRIMAKVENLGDYDLAALHSAVSAGEPLNVEVIDTFQKYFGIKVRDGYGQTENTLLLGVMKDMEVRPGSMGKPTPGNEVEIVDDEGNPVPPGTVGNVAVKIDSPALFKEYYKDEERTKISRVKDYYITGDLAKKDEDGYFWFEGRKDDIIISSGYTIGPFEVEDALVKHPDVQECAVVASPDEIRGSIVKAFVVLKDGKAASPNLVQELQDHVKQLTAPYKYPREIEFIEELPKTTSGKIRRVELRQREMEKMKS</sequence>
<dbReference type="InterPro" id="IPR000873">
    <property type="entry name" value="AMP-dep_synth/lig_dom"/>
</dbReference>
<keyword evidence="8" id="KW-1185">Reference proteome</keyword>
<dbReference type="PANTHER" id="PTHR43605:SF10">
    <property type="entry name" value="ACYL-COA SYNTHETASE MEDIUM CHAIN FAMILY MEMBER 3"/>
    <property type="match status" value="1"/>
</dbReference>
<keyword evidence="3" id="KW-0547">Nucleotide-binding</keyword>
<dbReference type="Pfam" id="PF13193">
    <property type="entry name" value="AMP-binding_C"/>
    <property type="match status" value="1"/>
</dbReference>
<dbReference type="InterPro" id="IPR051087">
    <property type="entry name" value="Mitochondrial_ACSM"/>
</dbReference>
<comment type="caution">
    <text evidence="7">The sequence shown here is derived from an EMBL/GenBank/DDBJ whole genome shotgun (WGS) entry which is preliminary data.</text>
</comment>
<evidence type="ECO:0000313" key="7">
    <source>
        <dbReference type="EMBL" id="GFZ84238.1"/>
    </source>
</evidence>
<dbReference type="InterPro" id="IPR020845">
    <property type="entry name" value="AMP-binding_CS"/>
</dbReference>
<dbReference type="InterPro" id="IPR042099">
    <property type="entry name" value="ANL_N_sf"/>
</dbReference>
<dbReference type="Proteomes" id="UP000602050">
    <property type="component" value="Unassembled WGS sequence"/>
</dbReference>
<gene>
    <name evidence="7" type="primary">acsA</name>
    <name evidence="7" type="ORF">GCM10010978_25670</name>
</gene>
<dbReference type="RefSeq" id="WP_188392819.1">
    <property type="nucleotide sequence ID" value="NZ_BMEV01000056.1"/>
</dbReference>
<evidence type="ECO:0000256" key="3">
    <source>
        <dbReference type="ARBA" id="ARBA00022741"/>
    </source>
</evidence>
<dbReference type="Gene3D" id="3.30.300.30">
    <property type="match status" value="1"/>
</dbReference>
<protein>
    <submittedName>
        <fullName evidence="7">Acyl--CoA ligase</fullName>
    </submittedName>
</protein>
<dbReference type="GO" id="GO:0006637">
    <property type="term" value="P:acyl-CoA metabolic process"/>
    <property type="evidence" value="ECO:0007669"/>
    <property type="project" value="TreeGrafter"/>
</dbReference>
<comment type="similarity">
    <text evidence="1">Belongs to the ATP-dependent AMP-binding enzyme family.</text>
</comment>
<evidence type="ECO:0000313" key="8">
    <source>
        <dbReference type="Proteomes" id="UP000602050"/>
    </source>
</evidence>
<dbReference type="PROSITE" id="PS00455">
    <property type="entry name" value="AMP_BINDING"/>
    <property type="match status" value="1"/>
</dbReference>
<dbReference type="Pfam" id="PF00501">
    <property type="entry name" value="AMP-binding"/>
    <property type="match status" value="1"/>
</dbReference>
<evidence type="ECO:0000256" key="2">
    <source>
        <dbReference type="ARBA" id="ARBA00022598"/>
    </source>
</evidence>
<dbReference type="NCBIfam" id="NF047394">
    <property type="entry name" value="AcylCoAsynMbcS"/>
    <property type="match status" value="1"/>
</dbReference>
<dbReference type="FunFam" id="3.30.300.30:FF:000005">
    <property type="entry name" value="Acyl-coenzyme A synthetase ACSM5, mitochondrial"/>
    <property type="match status" value="1"/>
</dbReference>
<dbReference type="GO" id="GO:0006633">
    <property type="term" value="P:fatty acid biosynthetic process"/>
    <property type="evidence" value="ECO:0007669"/>
    <property type="project" value="TreeGrafter"/>
</dbReference>
<dbReference type="GO" id="GO:0015645">
    <property type="term" value="F:fatty acid ligase activity"/>
    <property type="evidence" value="ECO:0007669"/>
    <property type="project" value="TreeGrafter"/>
</dbReference>
<evidence type="ECO:0000256" key="4">
    <source>
        <dbReference type="ARBA" id="ARBA00022840"/>
    </source>
</evidence>
<organism evidence="7 8">
    <name type="scientific">Compostibacillus humi</name>
    <dbReference type="NCBI Taxonomy" id="1245525"/>
    <lineage>
        <taxon>Bacteria</taxon>
        <taxon>Bacillati</taxon>
        <taxon>Bacillota</taxon>
        <taxon>Bacilli</taxon>
        <taxon>Bacillales</taxon>
        <taxon>Bacillaceae</taxon>
        <taxon>Compostibacillus</taxon>
    </lineage>
</organism>
<reference evidence="7" key="2">
    <citation type="submission" date="2020-09" db="EMBL/GenBank/DDBJ databases">
        <authorList>
            <person name="Sun Q."/>
            <person name="Zhou Y."/>
        </authorList>
    </citation>
    <scope>NUCLEOTIDE SEQUENCE</scope>
    <source>
        <strain evidence="7">CGMCC 1.12360</strain>
    </source>
</reference>
<evidence type="ECO:0000256" key="1">
    <source>
        <dbReference type="ARBA" id="ARBA00006432"/>
    </source>
</evidence>
<dbReference type="PANTHER" id="PTHR43605">
    <property type="entry name" value="ACYL-COENZYME A SYNTHETASE"/>
    <property type="match status" value="1"/>
</dbReference>
<name>A0A8J2TU69_9BACI</name>
<evidence type="ECO:0000259" key="6">
    <source>
        <dbReference type="Pfam" id="PF13193"/>
    </source>
</evidence>
<dbReference type="InterPro" id="IPR045851">
    <property type="entry name" value="AMP-bd_C_sf"/>
</dbReference>
<dbReference type="Gene3D" id="3.40.50.12780">
    <property type="entry name" value="N-terminal domain of ligase-like"/>
    <property type="match status" value="1"/>
</dbReference>
<dbReference type="GO" id="GO:0005524">
    <property type="term" value="F:ATP binding"/>
    <property type="evidence" value="ECO:0007669"/>
    <property type="project" value="UniProtKB-KW"/>
</dbReference>
<evidence type="ECO:0000259" key="5">
    <source>
        <dbReference type="Pfam" id="PF00501"/>
    </source>
</evidence>